<feature type="region of interest" description="Disordered" evidence="1">
    <location>
        <begin position="42"/>
        <end position="61"/>
    </location>
</feature>
<accession>A0A9W7ZPY6</accession>
<proteinExistence type="predicted"/>
<comment type="caution">
    <text evidence="2">The sequence shown here is derived from an EMBL/GenBank/DDBJ whole genome shotgun (WGS) entry which is preliminary data.</text>
</comment>
<organism evidence="2 3">
    <name type="scientific">Tieghemiomyces parasiticus</name>
    <dbReference type="NCBI Taxonomy" id="78921"/>
    <lineage>
        <taxon>Eukaryota</taxon>
        <taxon>Fungi</taxon>
        <taxon>Fungi incertae sedis</taxon>
        <taxon>Zoopagomycota</taxon>
        <taxon>Kickxellomycotina</taxon>
        <taxon>Dimargaritomycetes</taxon>
        <taxon>Dimargaritales</taxon>
        <taxon>Dimargaritaceae</taxon>
        <taxon>Tieghemiomyces</taxon>
    </lineage>
</organism>
<feature type="region of interest" description="Disordered" evidence="1">
    <location>
        <begin position="229"/>
        <end position="259"/>
    </location>
</feature>
<feature type="compositionally biased region" description="Low complexity" evidence="1">
    <location>
        <begin position="85"/>
        <end position="99"/>
    </location>
</feature>
<feature type="region of interest" description="Disordered" evidence="1">
    <location>
        <begin position="80"/>
        <end position="99"/>
    </location>
</feature>
<evidence type="ECO:0000313" key="2">
    <source>
        <dbReference type="EMBL" id="KAJ1913435.1"/>
    </source>
</evidence>
<feature type="compositionally biased region" description="Polar residues" evidence="1">
    <location>
        <begin position="43"/>
        <end position="60"/>
    </location>
</feature>
<keyword evidence="3" id="KW-1185">Reference proteome</keyword>
<dbReference type="EMBL" id="JANBPT010000751">
    <property type="protein sequence ID" value="KAJ1913435.1"/>
    <property type="molecule type" value="Genomic_DNA"/>
</dbReference>
<evidence type="ECO:0000256" key="1">
    <source>
        <dbReference type="SAM" id="MobiDB-lite"/>
    </source>
</evidence>
<dbReference type="Proteomes" id="UP001150569">
    <property type="component" value="Unassembled WGS sequence"/>
</dbReference>
<dbReference type="AlphaFoldDB" id="A0A9W7ZPY6"/>
<name>A0A9W7ZPY6_9FUNG</name>
<gene>
    <name evidence="2" type="ORF">IWQ60_009208</name>
</gene>
<evidence type="ECO:0000313" key="3">
    <source>
        <dbReference type="Proteomes" id="UP001150569"/>
    </source>
</evidence>
<reference evidence="2" key="1">
    <citation type="submission" date="2022-07" db="EMBL/GenBank/DDBJ databases">
        <title>Phylogenomic reconstructions and comparative analyses of Kickxellomycotina fungi.</title>
        <authorList>
            <person name="Reynolds N.K."/>
            <person name="Stajich J.E."/>
            <person name="Barry K."/>
            <person name="Grigoriev I.V."/>
            <person name="Crous P."/>
            <person name="Smith M.E."/>
        </authorList>
    </citation>
    <scope>NUCLEOTIDE SEQUENCE</scope>
    <source>
        <strain evidence="2">RSA 861</strain>
    </source>
</reference>
<sequence length="375" mass="41711">MWFSFSHWPFRRSRACEFKGRRLRFEAQVEEQRLTAKALQLEGLNQSSTEPTEFSETASLPHTPLSVAKALQATSEVLANQSGAANPPQSRPPSRNVRSSLRLSLGSGALSTLVRGAFPEHGLEGVILAEPTVVSTPRPVSSRDDCAAIRTAEVHRLQREMEAHQIRCDDLHRRASYHIYHARNRAYDAETIDLTGLRASDAQYQLLKRLRRCQRNALERLTILLPRPPPEFTSTPKYDPSTLAAATLPPSRRRGPSSARISIGSEVTFTEPLAQGPDATHRSHLGCRRYLHFTADPMSPSRRKQSFSSTATVTSATITESELIALAVDSEGRPRSAVIVRETVFHLLREHRLVFDIDSPALGAVTVHVPSRPRI</sequence>
<protein>
    <submittedName>
        <fullName evidence="2">Uncharacterized protein</fullName>
    </submittedName>
</protein>